<dbReference type="InterPro" id="IPR020846">
    <property type="entry name" value="MFS_dom"/>
</dbReference>
<feature type="transmembrane region" description="Helical" evidence="10">
    <location>
        <begin position="521"/>
        <end position="546"/>
    </location>
</feature>
<evidence type="ECO:0000256" key="5">
    <source>
        <dbReference type="ARBA" id="ARBA00022692"/>
    </source>
</evidence>
<feature type="transmembrane region" description="Helical" evidence="10">
    <location>
        <begin position="492"/>
        <end position="509"/>
    </location>
</feature>
<organism evidence="12">
    <name type="scientific">Magallana gigas</name>
    <name type="common">Pacific oyster</name>
    <name type="synonym">Crassostrea gigas</name>
    <dbReference type="NCBI Taxonomy" id="29159"/>
    <lineage>
        <taxon>Eukaryota</taxon>
        <taxon>Metazoa</taxon>
        <taxon>Spiralia</taxon>
        <taxon>Lophotrochozoa</taxon>
        <taxon>Mollusca</taxon>
        <taxon>Bivalvia</taxon>
        <taxon>Autobranchia</taxon>
        <taxon>Pteriomorphia</taxon>
        <taxon>Ostreida</taxon>
        <taxon>Ostreoidea</taxon>
        <taxon>Ostreidae</taxon>
        <taxon>Magallana</taxon>
    </lineage>
</organism>
<feature type="transmembrane region" description="Helical" evidence="10">
    <location>
        <begin position="319"/>
        <end position="338"/>
    </location>
</feature>
<accession>K1QX90</accession>
<evidence type="ECO:0000259" key="11">
    <source>
        <dbReference type="PROSITE" id="PS50850"/>
    </source>
</evidence>
<feature type="domain" description="Major facilitator superfamily (MFS) profile" evidence="11">
    <location>
        <begin position="156"/>
        <end position="615"/>
    </location>
</feature>
<evidence type="ECO:0000256" key="4">
    <source>
        <dbReference type="ARBA" id="ARBA00022597"/>
    </source>
</evidence>
<comment type="similarity">
    <text evidence="2">Belongs to the major facilitator superfamily. Organophosphate:Pi antiporter (OPA) (TC 2.A.1.4) family.</text>
</comment>
<dbReference type="CDD" id="cd17344">
    <property type="entry name" value="MFS_SLC37A1_2"/>
    <property type="match status" value="1"/>
</dbReference>
<feature type="transmembrane region" description="Helical" evidence="10">
    <location>
        <begin position="592"/>
        <end position="612"/>
    </location>
</feature>
<feature type="transmembrane region" description="Helical" evidence="10">
    <location>
        <begin position="278"/>
        <end position="307"/>
    </location>
</feature>
<dbReference type="AlphaFoldDB" id="K1QX90"/>
<evidence type="ECO:0000256" key="3">
    <source>
        <dbReference type="ARBA" id="ARBA00022448"/>
    </source>
</evidence>
<keyword evidence="6 10" id="KW-1133">Transmembrane helix</keyword>
<dbReference type="EMBL" id="JH823231">
    <property type="protein sequence ID" value="EKC26151.1"/>
    <property type="molecule type" value="Genomic_DNA"/>
</dbReference>
<dbReference type="GO" id="GO:0035435">
    <property type="term" value="P:phosphate ion transmembrane transport"/>
    <property type="evidence" value="ECO:0007669"/>
    <property type="project" value="TreeGrafter"/>
</dbReference>
<feature type="transmembrane region" description="Helical" evidence="10">
    <location>
        <begin position="251"/>
        <end position="272"/>
    </location>
</feature>
<keyword evidence="7 10" id="KW-0472">Membrane</keyword>
<evidence type="ECO:0000256" key="10">
    <source>
        <dbReference type="SAM" id="Phobius"/>
    </source>
</evidence>
<gene>
    <name evidence="12" type="ORF">CGI_10027135</name>
</gene>
<protein>
    <submittedName>
        <fullName evidence="12">Sugar phosphate exchanger 2</fullName>
    </submittedName>
</protein>
<dbReference type="SUPFAM" id="SSF103473">
    <property type="entry name" value="MFS general substrate transporter"/>
    <property type="match status" value="1"/>
</dbReference>
<feature type="transmembrane region" description="Helical" evidence="10">
    <location>
        <begin position="220"/>
        <end position="239"/>
    </location>
</feature>
<feature type="transmembrane region" description="Helical" evidence="10">
    <location>
        <begin position="558"/>
        <end position="580"/>
    </location>
</feature>
<keyword evidence="4" id="KW-0762">Sugar transport</keyword>
<dbReference type="PROSITE" id="PS50850">
    <property type="entry name" value="MFS"/>
    <property type="match status" value="1"/>
</dbReference>
<evidence type="ECO:0000313" key="12">
    <source>
        <dbReference type="EMBL" id="EKC26151.1"/>
    </source>
</evidence>
<evidence type="ECO:0000256" key="6">
    <source>
        <dbReference type="ARBA" id="ARBA00022989"/>
    </source>
</evidence>
<name>K1QX90_MAGGI</name>
<dbReference type="GO" id="GO:0005789">
    <property type="term" value="C:endoplasmic reticulum membrane"/>
    <property type="evidence" value="ECO:0007669"/>
    <property type="project" value="TreeGrafter"/>
</dbReference>
<dbReference type="PANTHER" id="PTHR43184">
    <property type="entry name" value="MAJOR FACILITATOR SUPERFAMILY TRANSPORTER 16, ISOFORM B"/>
    <property type="match status" value="1"/>
</dbReference>
<keyword evidence="3" id="KW-0813">Transport</keyword>
<feature type="compositionally biased region" description="Acidic residues" evidence="9">
    <location>
        <begin position="15"/>
        <end position="24"/>
    </location>
</feature>
<dbReference type="FunFam" id="1.20.1250.20:FF:000028">
    <property type="entry name" value="Sugar phosphate exchanger 3 isoform 1"/>
    <property type="match status" value="1"/>
</dbReference>
<feature type="transmembrane region" description="Helical" evidence="10">
    <location>
        <begin position="466"/>
        <end position="485"/>
    </location>
</feature>
<dbReference type="GO" id="GO:0061513">
    <property type="term" value="F:glucose 6-phosphate:phosphate antiporter activity"/>
    <property type="evidence" value="ECO:0007669"/>
    <property type="project" value="InterPro"/>
</dbReference>
<dbReference type="PANTHER" id="PTHR43184:SF12">
    <property type="entry name" value="SUGAR PHOSPHATE EXCHANGER 3"/>
    <property type="match status" value="1"/>
</dbReference>
<dbReference type="InterPro" id="IPR011701">
    <property type="entry name" value="MFS"/>
</dbReference>
<dbReference type="HOGENOM" id="CLU_001265_31_6_1"/>
<dbReference type="InterPro" id="IPR044740">
    <property type="entry name" value="SLC37A1_2"/>
</dbReference>
<evidence type="ECO:0000256" key="8">
    <source>
        <dbReference type="ARBA" id="ARBA00034251"/>
    </source>
</evidence>
<dbReference type="FunCoup" id="K1QX90">
    <property type="interactions" value="201"/>
</dbReference>
<reference evidence="12" key="1">
    <citation type="journal article" date="2012" name="Nature">
        <title>The oyster genome reveals stress adaptation and complexity of shell formation.</title>
        <authorList>
            <person name="Zhang G."/>
            <person name="Fang X."/>
            <person name="Guo X."/>
            <person name="Li L."/>
            <person name="Luo R."/>
            <person name="Xu F."/>
            <person name="Yang P."/>
            <person name="Zhang L."/>
            <person name="Wang X."/>
            <person name="Qi H."/>
            <person name="Xiong Z."/>
            <person name="Que H."/>
            <person name="Xie Y."/>
            <person name="Holland P.W."/>
            <person name="Paps J."/>
            <person name="Zhu Y."/>
            <person name="Wu F."/>
            <person name="Chen Y."/>
            <person name="Wang J."/>
            <person name="Peng C."/>
            <person name="Meng J."/>
            <person name="Yang L."/>
            <person name="Liu J."/>
            <person name="Wen B."/>
            <person name="Zhang N."/>
            <person name="Huang Z."/>
            <person name="Zhu Q."/>
            <person name="Feng Y."/>
            <person name="Mount A."/>
            <person name="Hedgecock D."/>
            <person name="Xu Z."/>
            <person name="Liu Y."/>
            <person name="Domazet-Loso T."/>
            <person name="Du Y."/>
            <person name="Sun X."/>
            <person name="Zhang S."/>
            <person name="Liu B."/>
            <person name="Cheng P."/>
            <person name="Jiang X."/>
            <person name="Li J."/>
            <person name="Fan D."/>
            <person name="Wang W."/>
            <person name="Fu W."/>
            <person name="Wang T."/>
            <person name="Wang B."/>
            <person name="Zhang J."/>
            <person name="Peng Z."/>
            <person name="Li Y."/>
            <person name="Li N."/>
            <person name="Wang J."/>
            <person name="Chen M."/>
            <person name="He Y."/>
            <person name="Tan F."/>
            <person name="Song X."/>
            <person name="Zheng Q."/>
            <person name="Huang R."/>
            <person name="Yang H."/>
            <person name="Du X."/>
            <person name="Chen L."/>
            <person name="Yang M."/>
            <person name="Gaffney P.M."/>
            <person name="Wang S."/>
            <person name="Luo L."/>
            <person name="She Z."/>
            <person name="Ming Y."/>
            <person name="Huang W."/>
            <person name="Zhang S."/>
            <person name="Huang B."/>
            <person name="Zhang Y."/>
            <person name="Qu T."/>
            <person name="Ni P."/>
            <person name="Miao G."/>
            <person name="Wang J."/>
            <person name="Wang Q."/>
            <person name="Steinberg C.E."/>
            <person name="Wang H."/>
            <person name="Li N."/>
            <person name="Qian L."/>
            <person name="Zhang G."/>
            <person name="Li Y."/>
            <person name="Yang H."/>
            <person name="Liu X."/>
            <person name="Wang J."/>
            <person name="Yin Y."/>
            <person name="Wang J."/>
        </authorList>
    </citation>
    <scope>NUCLEOTIDE SEQUENCE [LARGE SCALE GENOMIC DNA]</scope>
    <source>
        <strain evidence="12">05x7-T-G4-1.051#20</strain>
    </source>
</reference>
<evidence type="ECO:0000256" key="2">
    <source>
        <dbReference type="ARBA" id="ARBA00009598"/>
    </source>
</evidence>
<dbReference type="Gene3D" id="1.20.1250.20">
    <property type="entry name" value="MFS general substrate transporter like domains"/>
    <property type="match status" value="2"/>
</dbReference>
<dbReference type="InterPro" id="IPR036259">
    <property type="entry name" value="MFS_trans_sf"/>
</dbReference>
<evidence type="ECO:0000256" key="1">
    <source>
        <dbReference type="ARBA" id="ARBA00004141"/>
    </source>
</evidence>
<dbReference type="InParanoid" id="K1QX90"/>
<feature type="region of interest" description="Disordered" evidence="9">
    <location>
        <begin position="1"/>
        <end position="34"/>
    </location>
</feature>
<dbReference type="FunFam" id="1.20.1250.20:FF:000050">
    <property type="entry name" value="glucose-6-phosphate exchanger SLC37A2 isoform X1"/>
    <property type="match status" value="1"/>
</dbReference>
<evidence type="ECO:0000256" key="9">
    <source>
        <dbReference type="SAM" id="MobiDB-lite"/>
    </source>
</evidence>
<sequence length="622" mass="66842">MAGGGGGGGARLDTPEDVGLEDDIREGGGGGGAASTEKKIYALHCSRYLIMGCWGPSIVSPLGVEVSPLAEGPGEGLHGGPSYVEYQQVKCDPYQSRWDSKNGVNSQNGVLGSIMHCGKMAFLIKMTSLPPIGIRLLPSLDGTPNSSRTFRYKIFILIFTFLCYTSYHLSRKPISVVKSVLNRNCSLSISDPSVVVNTSSHGNNTKWCDWKPFDQDNAGSLLGSLDLAYLFSYAVGMFISGQVAERVHLRYFLSAGMISSGIMTILFGMGYFWNIHNIAFFIGIQVIGGLVQSSGWPSVVTCVGNWYGKGKRGLIMGIWNSHTSVGNILGSLIAGIFVNTAWGWSFIVPGIIIGTLGILVFFFMVPNRATESSDLEDDPLIESLKSVDRINEYGATNSQSSQTSLISLDKSKEKPISLWRALLIPGVIEFSLCLFFAKLVSYTFLFWLPKYIHEKANYDPEKAADISTLFDVGGIFGGISAGLLSDFTGMRATTCVLMLALSAPVLYIYNLYGSLSLAHSIGLSMVCGFFVNGPYALITTAVSADLGTHEVLKGNSKALSTVTAIIDGTGSIGAAVGPLLAGVIESSGWNNVFYMLIGSDIMALLLLLRLLYKEISSSLRRS</sequence>
<comment type="subcellular location">
    <subcellularLocation>
        <location evidence="1">Membrane</location>
        <topology evidence="1">Multi-pass membrane protein</topology>
    </subcellularLocation>
</comment>
<evidence type="ECO:0000256" key="7">
    <source>
        <dbReference type="ARBA" id="ARBA00023136"/>
    </source>
</evidence>
<comment type="catalytic activity">
    <reaction evidence="8">
        <text>D-glucose 6-phosphate(in) + phosphate(out) = D-glucose 6-phosphate(out) + phosphate(in)</text>
        <dbReference type="Rhea" id="RHEA:71535"/>
        <dbReference type="ChEBI" id="CHEBI:43474"/>
        <dbReference type="ChEBI" id="CHEBI:61548"/>
    </reaction>
</comment>
<feature type="transmembrane region" description="Helical" evidence="10">
    <location>
        <begin position="344"/>
        <end position="365"/>
    </location>
</feature>
<feature type="transmembrane region" description="Helical" evidence="10">
    <location>
        <begin position="422"/>
        <end position="446"/>
    </location>
</feature>
<proteinExistence type="inferred from homology"/>
<feature type="compositionally biased region" description="Gly residues" evidence="9">
    <location>
        <begin position="1"/>
        <end position="10"/>
    </location>
</feature>
<dbReference type="Pfam" id="PF07690">
    <property type="entry name" value="MFS_1"/>
    <property type="match status" value="1"/>
</dbReference>
<keyword evidence="5 10" id="KW-0812">Transmembrane</keyword>